<dbReference type="Proteomes" id="UP000297729">
    <property type="component" value="Unassembled WGS sequence"/>
</dbReference>
<evidence type="ECO:0000313" key="1">
    <source>
        <dbReference type="EMBL" id="TFW28149.1"/>
    </source>
</evidence>
<dbReference type="AlphaFoldDB" id="A0A4Y9SS33"/>
<dbReference type="OrthoDB" id="8780799at2"/>
<reference evidence="1 2" key="1">
    <citation type="submission" date="2019-03" db="EMBL/GenBank/DDBJ databases">
        <title>Draft Genome Sequence of Duganella callidus sp. nov., a Novel Duganella Species Isolated from Cultivated Soil.</title>
        <authorList>
            <person name="Raths R."/>
            <person name="Peta V."/>
            <person name="Bucking H."/>
        </authorList>
    </citation>
    <scope>NUCLEOTIDE SEQUENCE [LARGE SCALE GENOMIC DNA]</scope>
    <source>
        <strain evidence="1 2">DN04</strain>
    </source>
</reference>
<comment type="caution">
    <text evidence="1">The sequence shown here is derived from an EMBL/GenBank/DDBJ whole genome shotgun (WGS) entry which is preliminary data.</text>
</comment>
<dbReference type="EMBL" id="SPVG01000057">
    <property type="protein sequence ID" value="TFW28149.1"/>
    <property type="molecule type" value="Genomic_DNA"/>
</dbReference>
<gene>
    <name evidence="1" type="ORF">E4L98_05895</name>
</gene>
<name>A0A4Y9SS33_9BURK</name>
<dbReference type="RefSeq" id="WP_135200639.1">
    <property type="nucleotide sequence ID" value="NZ_SPVG01000057.1"/>
</dbReference>
<keyword evidence="2" id="KW-1185">Reference proteome</keyword>
<proteinExistence type="predicted"/>
<organism evidence="1 2">
    <name type="scientific">Duganella callida</name>
    <dbReference type="NCBI Taxonomy" id="2561932"/>
    <lineage>
        <taxon>Bacteria</taxon>
        <taxon>Pseudomonadati</taxon>
        <taxon>Pseudomonadota</taxon>
        <taxon>Betaproteobacteria</taxon>
        <taxon>Burkholderiales</taxon>
        <taxon>Oxalobacteraceae</taxon>
        <taxon>Telluria group</taxon>
        <taxon>Duganella</taxon>
    </lineage>
</organism>
<evidence type="ECO:0000313" key="2">
    <source>
        <dbReference type="Proteomes" id="UP000297729"/>
    </source>
</evidence>
<accession>A0A4Y9SS33</accession>
<sequence length="126" mass="14000">MKEPARAIRSAMYRLSHIVATPHQFDQDAETRGAGRIHYMVELGDQLCLAWENEDTGTMIVSPIVCWELDNMLEALGAPWPVLSLPDALSERVAFRELGNADVIEAYHRMEGQTIAASAPPARTTH</sequence>
<protein>
    <submittedName>
        <fullName evidence="1">Uncharacterized protein</fullName>
    </submittedName>
</protein>